<feature type="transmembrane region" description="Helical" evidence="6">
    <location>
        <begin position="112"/>
        <end position="135"/>
    </location>
</feature>
<dbReference type="PANTHER" id="PTHR23504">
    <property type="entry name" value="MAJOR FACILITATOR SUPERFAMILY DOMAIN-CONTAINING PROTEIN 10"/>
    <property type="match status" value="1"/>
</dbReference>
<dbReference type="PANTHER" id="PTHR23504:SF15">
    <property type="entry name" value="MAJOR FACILITATOR SUPERFAMILY (MFS) PROFILE DOMAIN-CONTAINING PROTEIN"/>
    <property type="match status" value="1"/>
</dbReference>
<dbReference type="PROSITE" id="PS50850">
    <property type="entry name" value="MFS"/>
    <property type="match status" value="1"/>
</dbReference>
<evidence type="ECO:0000256" key="2">
    <source>
        <dbReference type="ARBA" id="ARBA00022448"/>
    </source>
</evidence>
<evidence type="ECO:0000256" key="4">
    <source>
        <dbReference type="ARBA" id="ARBA00022989"/>
    </source>
</evidence>
<feature type="transmembrane region" description="Helical" evidence="6">
    <location>
        <begin position="88"/>
        <end position="106"/>
    </location>
</feature>
<dbReference type="AlphaFoldDB" id="A0A644V8G1"/>
<dbReference type="Gene3D" id="1.20.1250.20">
    <property type="entry name" value="MFS general substrate transporter like domains"/>
    <property type="match status" value="1"/>
</dbReference>
<name>A0A644V8G1_9ZZZZ</name>
<evidence type="ECO:0000256" key="5">
    <source>
        <dbReference type="ARBA" id="ARBA00023136"/>
    </source>
</evidence>
<feature type="transmembrane region" description="Helical" evidence="6">
    <location>
        <begin position="258"/>
        <end position="277"/>
    </location>
</feature>
<keyword evidence="5 6" id="KW-0472">Membrane</keyword>
<feature type="transmembrane region" description="Helical" evidence="6">
    <location>
        <begin position="54"/>
        <end position="76"/>
    </location>
</feature>
<dbReference type="InterPro" id="IPR036259">
    <property type="entry name" value="MFS_trans_sf"/>
</dbReference>
<keyword evidence="4 6" id="KW-1133">Transmembrane helix</keyword>
<dbReference type="InterPro" id="IPR001958">
    <property type="entry name" value="Tet-R_TetA/multi-R_MdtG-like"/>
</dbReference>
<feature type="transmembrane region" description="Helical" evidence="6">
    <location>
        <begin position="374"/>
        <end position="392"/>
    </location>
</feature>
<dbReference type="CDD" id="cd17325">
    <property type="entry name" value="MFS_MdtG_SLC18_like"/>
    <property type="match status" value="1"/>
</dbReference>
<feature type="domain" description="Major facilitator superfamily (MFS) profile" evidence="7">
    <location>
        <begin position="22"/>
        <end position="398"/>
    </location>
</feature>
<dbReference type="InterPro" id="IPR011701">
    <property type="entry name" value="MFS"/>
</dbReference>
<dbReference type="InterPro" id="IPR020846">
    <property type="entry name" value="MFS_dom"/>
</dbReference>
<sequence length="406" mass="43638">MVLAVQQQYDGSVLMQKQYLRPMVILVIIQFLVMVGFGIVIPILPFLIEELGGGAFSLGLFMSAYSIMQFFFAPFWGRLSDRIGRRPVLLIGLSGYGITFFLYGMAGNLPLLIAFRALSGVVSSATLPTAMAYMADITEGTDRSKSMGMLGAAMGLGMVFGPALGGFLGHYSFTLPFYFAGTLALLVLPFAWKLLPETLKEPNLESKPKVRLHPRVIRDPLFPLFIFNFVLSFTMAMFESTFTLFAAERVGFGPQEMGIVFMIIGITGVIVQGMLIGKVVRRFGDAKPAKVGAFLCAVAFLWLLWAPNAILLVLGTVVFMIGNSFMVPTGSSLVSKNSHTGQGASLGVFQSFGSLGRIAGPLVGGGIYGLSMNTPYVIGAATLVLCLIFFGTKIQDRKAGEAGTSA</sequence>
<proteinExistence type="predicted"/>
<evidence type="ECO:0000259" key="7">
    <source>
        <dbReference type="PROSITE" id="PS50850"/>
    </source>
</evidence>
<dbReference type="Pfam" id="PF07690">
    <property type="entry name" value="MFS_1"/>
    <property type="match status" value="1"/>
</dbReference>
<protein>
    <submittedName>
        <fullName evidence="8">Tetracycline resistance protein, class C</fullName>
    </submittedName>
</protein>
<feature type="transmembrane region" description="Helical" evidence="6">
    <location>
        <begin position="216"/>
        <end position="238"/>
    </location>
</feature>
<feature type="transmembrane region" description="Helical" evidence="6">
    <location>
        <begin position="24"/>
        <end position="48"/>
    </location>
</feature>
<organism evidence="8">
    <name type="scientific">bioreactor metagenome</name>
    <dbReference type="NCBI Taxonomy" id="1076179"/>
    <lineage>
        <taxon>unclassified sequences</taxon>
        <taxon>metagenomes</taxon>
        <taxon>ecological metagenomes</taxon>
    </lineage>
</organism>
<dbReference type="GO" id="GO:0022857">
    <property type="term" value="F:transmembrane transporter activity"/>
    <property type="evidence" value="ECO:0007669"/>
    <property type="project" value="InterPro"/>
</dbReference>
<keyword evidence="3 6" id="KW-0812">Transmembrane</keyword>
<dbReference type="PRINTS" id="PR01035">
    <property type="entry name" value="TCRTETA"/>
</dbReference>
<comment type="caution">
    <text evidence="8">The sequence shown here is derived from an EMBL/GenBank/DDBJ whole genome shotgun (WGS) entry which is preliminary data.</text>
</comment>
<evidence type="ECO:0000256" key="3">
    <source>
        <dbReference type="ARBA" id="ARBA00022692"/>
    </source>
</evidence>
<dbReference type="GO" id="GO:0016020">
    <property type="term" value="C:membrane"/>
    <property type="evidence" value="ECO:0007669"/>
    <property type="project" value="UniProtKB-SubCell"/>
</dbReference>
<feature type="transmembrane region" description="Helical" evidence="6">
    <location>
        <begin position="175"/>
        <end position="195"/>
    </location>
</feature>
<feature type="transmembrane region" description="Helical" evidence="6">
    <location>
        <begin position="147"/>
        <end position="169"/>
    </location>
</feature>
<gene>
    <name evidence="8" type="primary">tetA_5</name>
    <name evidence="8" type="ORF">SDC9_33492</name>
</gene>
<accession>A0A644V8G1</accession>
<dbReference type="SUPFAM" id="SSF103473">
    <property type="entry name" value="MFS general substrate transporter"/>
    <property type="match status" value="1"/>
</dbReference>
<evidence type="ECO:0000256" key="1">
    <source>
        <dbReference type="ARBA" id="ARBA00004141"/>
    </source>
</evidence>
<dbReference type="EMBL" id="VSSQ01000240">
    <property type="protein sequence ID" value="MPL87491.1"/>
    <property type="molecule type" value="Genomic_DNA"/>
</dbReference>
<evidence type="ECO:0000256" key="6">
    <source>
        <dbReference type="SAM" id="Phobius"/>
    </source>
</evidence>
<reference evidence="8" key="1">
    <citation type="submission" date="2019-08" db="EMBL/GenBank/DDBJ databases">
        <authorList>
            <person name="Kucharzyk K."/>
            <person name="Murdoch R.W."/>
            <person name="Higgins S."/>
            <person name="Loffler F."/>
        </authorList>
    </citation>
    <scope>NUCLEOTIDE SEQUENCE</scope>
</reference>
<evidence type="ECO:0000313" key="8">
    <source>
        <dbReference type="EMBL" id="MPL87491.1"/>
    </source>
</evidence>
<comment type="subcellular location">
    <subcellularLocation>
        <location evidence="1">Membrane</location>
        <topology evidence="1">Multi-pass membrane protein</topology>
    </subcellularLocation>
</comment>
<keyword evidence="2" id="KW-0813">Transport</keyword>
<feature type="transmembrane region" description="Helical" evidence="6">
    <location>
        <begin position="311"/>
        <end position="334"/>
    </location>
</feature>